<dbReference type="Gene3D" id="2.70.98.70">
    <property type="match status" value="1"/>
</dbReference>
<evidence type="ECO:0000256" key="1">
    <source>
        <dbReference type="ARBA" id="ARBA00004196"/>
    </source>
</evidence>
<keyword evidence="2" id="KW-0732">Signal</keyword>
<dbReference type="InterPro" id="IPR012480">
    <property type="entry name" value="Hepar_II_III_C"/>
</dbReference>
<proteinExistence type="predicted"/>
<dbReference type="Gene3D" id="1.50.10.100">
    <property type="entry name" value="Chondroitin AC/alginate lyase"/>
    <property type="match status" value="1"/>
</dbReference>
<dbReference type="Pfam" id="PF07940">
    <property type="entry name" value="Hepar_II_III_C"/>
    <property type="match status" value="1"/>
</dbReference>
<dbReference type="GO" id="GO:0016829">
    <property type="term" value="F:lyase activity"/>
    <property type="evidence" value="ECO:0007669"/>
    <property type="project" value="InterPro"/>
</dbReference>
<evidence type="ECO:0000259" key="3">
    <source>
        <dbReference type="Pfam" id="PF07940"/>
    </source>
</evidence>
<dbReference type="GO" id="GO:0030313">
    <property type="term" value="C:cell envelope"/>
    <property type="evidence" value="ECO:0007669"/>
    <property type="project" value="UniProtKB-SubCell"/>
</dbReference>
<reference evidence="4" key="1">
    <citation type="submission" date="2023-05" db="EMBL/GenBank/DDBJ databases">
        <title>Anaerotaeda fermentans gen. nov., sp. nov., a novel anaerobic planctomycete of the new family within the order Sedimentisphaerales isolated from Taman Peninsula, Russia.</title>
        <authorList>
            <person name="Khomyakova M.A."/>
            <person name="Merkel A.Y."/>
            <person name="Slobodkin A.I."/>
        </authorList>
    </citation>
    <scope>NUCLEOTIDE SEQUENCE</scope>
    <source>
        <strain evidence="4">M17dextr</strain>
    </source>
</reference>
<dbReference type="AlphaFoldDB" id="A0AAW6TUX5"/>
<dbReference type="EMBL" id="JASCXX010000004">
    <property type="protein sequence ID" value="MDI6448435.1"/>
    <property type="molecule type" value="Genomic_DNA"/>
</dbReference>
<keyword evidence="5" id="KW-1185">Reference proteome</keyword>
<protein>
    <submittedName>
        <fullName evidence="4">Heparinase II/III family protein</fullName>
    </submittedName>
</protein>
<comment type="caution">
    <text evidence="4">The sequence shown here is derived from an EMBL/GenBank/DDBJ whole genome shotgun (WGS) entry which is preliminary data.</text>
</comment>
<feature type="chain" id="PRO_5043409150" evidence="2">
    <location>
        <begin position="23"/>
        <end position="620"/>
    </location>
</feature>
<feature type="domain" description="Heparinase II/III-like C-terminal" evidence="3">
    <location>
        <begin position="396"/>
        <end position="538"/>
    </location>
</feature>
<dbReference type="PANTHER" id="PTHR38045:SF1">
    <property type="entry name" value="HEPARINASE II_III-LIKE PROTEIN"/>
    <property type="match status" value="1"/>
</dbReference>
<comment type="subcellular location">
    <subcellularLocation>
        <location evidence="1">Cell envelope</location>
    </subcellularLocation>
</comment>
<dbReference type="PANTHER" id="PTHR38045">
    <property type="entry name" value="CHROMOSOME 1, WHOLE GENOME SHOTGUN SEQUENCE"/>
    <property type="match status" value="1"/>
</dbReference>
<evidence type="ECO:0000256" key="2">
    <source>
        <dbReference type="SAM" id="SignalP"/>
    </source>
</evidence>
<name>A0AAW6TUX5_9BACT</name>
<sequence>MKRTSGFLLLSLVVPLVLSAFAGAQQATVENDFLASLEKGHPRLMLKDKDLMLLKAAMVEDRALQKCWDDVRADAEACLKRPPLVYEKVGPRLLSVSRDCLRRIYSLALAYRWTGDERYAAKARANLLEVCAFPDWNPSHFLDTAEMSHAVGVGYDWLHAYLDPDTRAAIVRALIEKGLEPGLKVYESNGWWTRSDHNWNQVCNGGMIVGALAIADIEPSYAERIVPAAVESLPRALKTYAPDGAWGEGPGYWSYATHYTAYGLAALDTALGSTFGLLDVEGLSKAGDFPVYTTGPTGLYLNLADVGERSARRPMACMFWLARTFHNPLYAYAEHEEIARRPAGAAHLVWYTAKPRASAARRQLDRYFRGPVEVVTMRSAWDDPEALFVGIKAGYNQVNHGHLDLGNFELDALGVRWARDLGADNYNLPGYWESRPGGQRWSYYRLNSASHNICMLGGEDQDALAKSTFTSTKMNETDPSAIVNLTQAYARFAKSASRGVKMVAGRTAVLVQDEFAIEKPCDVVWGMTTDADIRIEDGSVARLKLDGKELIVRLLSPAKAAFTIGSAEQEPPQRTNKGVKRLLARLADAQGDVCIAVLFSPVRTDGQHAGAVEIKPLAQW</sequence>
<feature type="signal peptide" evidence="2">
    <location>
        <begin position="1"/>
        <end position="22"/>
    </location>
</feature>
<evidence type="ECO:0000313" key="4">
    <source>
        <dbReference type="EMBL" id="MDI6448435.1"/>
    </source>
</evidence>
<dbReference type="RefSeq" id="WP_349243840.1">
    <property type="nucleotide sequence ID" value="NZ_JASCXX010000004.1"/>
</dbReference>
<evidence type="ECO:0000313" key="5">
    <source>
        <dbReference type="Proteomes" id="UP001431776"/>
    </source>
</evidence>
<dbReference type="InterPro" id="IPR008929">
    <property type="entry name" value="Chondroitin_lyas"/>
</dbReference>
<gene>
    <name evidence="4" type="ORF">QJ522_05215</name>
</gene>
<dbReference type="SUPFAM" id="SSF48230">
    <property type="entry name" value="Chondroitin AC/alginate lyase"/>
    <property type="match status" value="1"/>
</dbReference>
<organism evidence="4 5">
    <name type="scientific">Anaerobaca lacustris</name>
    <dbReference type="NCBI Taxonomy" id="3044600"/>
    <lineage>
        <taxon>Bacteria</taxon>
        <taxon>Pseudomonadati</taxon>
        <taxon>Planctomycetota</taxon>
        <taxon>Phycisphaerae</taxon>
        <taxon>Sedimentisphaerales</taxon>
        <taxon>Anaerobacaceae</taxon>
        <taxon>Anaerobaca</taxon>
    </lineage>
</organism>
<dbReference type="Proteomes" id="UP001431776">
    <property type="component" value="Unassembled WGS sequence"/>
</dbReference>
<accession>A0AAW6TUX5</accession>